<dbReference type="Pfam" id="PF00109">
    <property type="entry name" value="ketoacyl-synt"/>
    <property type="match status" value="1"/>
</dbReference>
<dbReference type="AlphaFoldDB" id="A0A235BN50"/>
<comment type="similarity">
    <text evidence="2 11 13">Belongs to the thiolase-like superfamily. Beta-ketoacyl-ACP synthases family.</text>
</comment>
<gene>
    <name evidence="15" type="primary">fabF</name>
    <name evidence="15" type="ORF">CH333_10645</name>
</gene>
<dbReference type="SMART" id="SM00825">
    <property type="entry name" value="PKS_KS"/>
    <property type="match status" value="1"/>
</dbReference>
<dbReference type="PROSITE" id="PS52004">
    <property type="entry name" value="KS3_2"/>
    <property type="match status" value="1"/>
</dbReference>
<dbReference type="FunFam" id="3.40.47.10:FF:000029">
    <property type="entry name" value="3-oxoacyl-[acyl-carrier-protein] synthase 1"/>
    <property type="match status" value="1"/>
</dbReference>
<comment type="catalytic activity">
    <reaction evidence="11">
        <text>(9Z)-hexadecenoyl-[ACP] + malonyl-[ACP] + H(+) = 3-oxo-(11Z)-octadecenoyl-[ACP] + holo-[ACP] + CO2</text>
        <dbReference type="Rhea" id="RHEA:55040"/>
        <dbReference type="Rhea" id="RHEA-COMP:9623"/>
        <dbReference type="Rhea" id="RHEA-COMP:9685"/>
        <dbReference type="Rhea" id="RHEA-COMP:10800"/>
        <dbReference type="Rhea" id="RHEA-COMP:14074"/>
        <dbReference type="ChEBI" id="CHEBI:15378"/>
        <dbReference type="ChEBI" id="CHEBI:16526"/>
        <dbReference type="ChEBI" id="CHEBI:64479"/>
        <dbReference type="ChEBI" id="CHEBI:78449"/>
        <dbReference type="ChEBI" id="CHEBI:83989"/>
        <dbReference type="ChEBI" id="CHEBI:138538"/>
        <dbReference type="EC" id="2.3.1.179"/>
    </reaction>
</comment>
<evidence type="ECO:0000256" key="12">
    <source>
        <dbReference type="PIRSR" id="PIRSR000447-1"/>
    </source>
</evidence>
<evidence type="ECO:0000256" key="9">
    <source>
        <dbReference type="ARBA" id="ARBA00023160"/>
    </source>
</evidence>
<keyword evidence="10 11" id="KW-0012">Acyltransferase</keyword>
<comment type="catalytic activity">
    <reaction evidence="11">
        <text>a fatty acyl-[ACP] + malonyl-[ACP] + H(+) = a 3-oxoacyl-[ACP] + holo-[ACP] + CO2</text>
        <dbReference type="Rhea" id="RHEA:22836"/>
        <dbReference type="Rhea" id="RHEA-COMP:9623"/>
        <dbReference type="Rhea" id="RHEA-COMP:9685"/>
        <dbReference type="Rhea" id="RHEA-COMP:9916"/>
        <dbReference type="Rhea" id="RHEA-COMP:14125"/>
        <dbReference type="ChEBI" id="CHEBI:15378"/>
        <dbReference type="ChEBI" id="CHEBI:16526"/>
        <dbReference type="ChEBI" id="CHEBI:64479"/>
        <dbReference type="ChEBI" id="CHEBI:78449"/>
        <dbReference type="ChEBI" id="CHEBI:78776"/>
        <dbReference type="ChEBI" id="CHEBI:138651"/>
    </reaction>
</comment>
<dbReference type="GO" id="GO:0005829">
    <property type="term" value="C:cytosol"/>
    <property type="evidence" value="ECO:0007669"/>
    <property type="project" value="TreeGrafter"/>
</dbReference>
<dbReference type="PIRSF" id="PIRSF000447">
    <property type="entry name" value="KAS_II"/>
    <property type="match status" value="1"/>
</dbReference>
<evidence type="ECO:0000256" key="5">
    <source>
        <dbReference type="ARBA" id="ARBA00022516"/>
    </source>
</evidence>
<feature type="active site" description="For beta-ketoacyl synthase activity" evidence="12">
    <location>
        <position position="162"/>
    </location>
</feature>
<evidence type="ECO:0000256" key="4">
    <source>
        <dbReference type="ARBA" id="ARBA00014657"/>
    </source>
</evidence>
<dbReference type="GO" id="GO:0004315">
    <property type="term" value="F:3-oxoacyl-[acyl-carrier-protein] synthase activity"/>
    <property type="evidence" value="ECO:0007669"/>
    <property type="project" value="UniProtKB-UniRule"/>
</dbReference>
<keyword evidence="7" id="KW-0276">Fatty acid metabolism</keyword>
<dbReference type="PROSITE" id="PS00606">
    <property type="entry name" value="KS3_1"/>
    <property type="match status" value="1"/>
</dbReference>
<dbReference type="GO" id="GO:0030497">
    <property type="term" value="P:fatty acid elongation"/>
    <property type="evidence" value="ECO:0007669"/>
    <property type="project" value="UniProtKB-ARBA"/>
</dbReference>
<dbReference type="EMBL" id="NOZQ01000230">
    <property type="protein sequence ID" value="OYD13622.1"/>
    <property type="molecule type" value="Genomic_DNA"/>
</dbReference>
<dbReference type="PANTHER" id="PTHR11712:SF336">
    <property type="entry name" value="3-OXOACYL-[ACYL-CARRIER-PROTEIN] SYNTHASE, MITOCHONDRIAL"/>
    <property type="match status" value="1"/>
</dbReference>
<dbReference type="FunFam" id="3.40.47.10:FF:000018">
    <property type="entry name" value="3-oxoacyl-[acyl-carrier-protein] synthase 2"/>
    <property type="match status" value="1"/>
</dbReference>
<evidence type="ECO:0000256" key="3">
    <source>
        <dbReference type="ARBA" id="ARBA00012356"/>
    </source>
</evidence>
<comment type="function">
    <text evidence="11">Involved in the type II fatty acid elongation cycle. Catalyzes the elongation of a wide range of acyl-ACP by the addition of two carbons from malonyl-ACP to an acyl acceptor. Can efficiently catalyze the conversion of palmitoleoyl-ACP (cis-hexadec-9-enoyl-ACP) to cis-vaccenoyl-ACP (cis-octadec-11-enoyl-ACP), an essential step in the thermal regulation of fatty acid composition.</text>
</comment>
<dbReference type="InterPro" id="IPR017568">
    <property type="entry name" value="3-oxoacyl-ACP_synth-2"/>
</dbReference>
<organism evidence="15 16">
    <name type="scientific">candidate division WOR-3 bacterium JGI_Cruoil_03_44_89</name>
    <dbReference type="NCBI Taxonomy" id="1973748"/>
    <lineage>
        <taxon>Bacteria</taxon>
        <taxon>Bacteria division WOR-3</taxon>
    </lineage>
</organism>
<dbReference type="InterPro" id="IPR014030">
    <property type="entry name" value="Ketoacyl_synth_N"/>
</dbReference>
<evidence type="ECO:0000259" key="14">
    <source>
        <dbReference type="PROSITE" id="PS52004"/>
    </source>
</evidence>
<dbReference type="InterPro" id="IPR016039">
    <property type="entry name" value="Thiolase-like"/>
</dbReference>
<dbReference type="Proteomes" id="UP000215215">
    <property type="component" value="Unassembled WGS sequence"/>
</dbReference>
<accession>A0A235BN50</accession>
<evidence type="ECO:0000313" key="16">
    <source>
        <dbReference type="Proteomes" id="UP000215215"/>
    </source>
</evidence>
<reference evidence="15 16" key="1">
    <citation type="submission" date="2017-07" db="EMBL/GenBank/DDBJ databases">
        <title>Recovery of genomes from metagenomes via a dereplication, aggregation, and scoring strategy.</title>
        <authorList>
            <person name="Sieber C.M."/>
            <person name="Probst A.J."/>
            <person name="Sharrar A."/>
            <person name="Thomas B.C."/>
            <person name="Hess M."/>
            <person name="Tringe S.G."/>
            <person name="Banfield J.F."/>
        </authorList>
    </citation>
    <scope>NUCLEOTIDE SEQUENCE [LARGE SCALE GENOMIC DNA]</scope>
    <source>
        <strain evidence="15">JGI_Cruoil_03_44_89</strain>
    </source>
</reference>
<feature type="domain" description="Ketosynthase family 3 (KS3)" evidence="14">
    <location>
        <begin position="1"/>
        <end position="408"/>
    </location>
</feature>
<keyword evidence="8" id="KW-0443">Lipid metabolism</keyword>
<evidence type="ECO:0000313" key="15">
    <source>
        <dbReference type="EMBL" id="OYD13622.1"/>
    </source>
</evidence>
<evidence type="ECO:0000256" key="11">
    <source>
        <dbReference type="PIRNR" id="PIRNR000447"/>
    </source>
</evidence>
<evidence type="ECO:0000256" key="8">
    <source>
        <dbReference type="ARBA" id="ARBA00023098"/>
    </source>
</evidence>
<keyword evidence="9 11" id="KW-0275">Fatty acid biosynthesis</keyword>
<dbReference type="InterPro" id="IPR018201">
    <property type="entry name" value="Ketoacyl_synth_AS"/>
</dbReference>
<dbReference type="SUPFAM" id="SSF53901">
    <property type="entry name" value="Thiolase-like"/>
    <property type="match status" value="2"/>
</dbReference>
<dbReference type="InterPro" id="IPR014031">
    <property type="entry name" value="Ketoacyl_synth_C"/>
</dbReference>
<keyword evidence="6 11" id="KW-0808">Transferase</keyword>
<dbReference type="EC" id="2.3.1.179" evidence="3 11"/>
<keyword evidence="5 11" id="KW-0444">Lipid biosynthesis</keyword>
<dbReference type="NCBIfam" id="TIGR03150">
    <property type="entry name" value="fabF"/>
    <property type="match status" value="1"/>
</dbReference>
<evidence type="ECO:0000256" key="2">
    <source>
        <dbReference type="ARBA" id="ARBA00008467"/>
    </source>
</evidence>
<dbReference type="InterPro" id="IPR000794">
    <property type="entry name" value="Beta-ketoacyl_synthase"/>
</dbReference>
<protein>
    <recommendedName>
        <fullName evidence="4 11">3-oxoacyl-[acyl-carrier-protein] synthase 2</fullName>
        <ecNumber evidence="3 11">2.3.1.179</ecNumber>
    </recommendedName>
</protein>
<evidence type="ECO:0000256" key="10">
    <source>
        <dbReference type="ARBA" id="ARBA00023315"/>
    </source>
</evidence>
<name>A0A235BN50_UNCW3</name>
<comment type="pathway">
    <text evidence="1 11">Lipid metabolism; fatty acid biosynthesis.</text>
</comment>
<sequence length="410" mass="44047">MRRVVITGMGALTPIGSSREEFWISLLDGKNGVSQITRFDTSKFSVRIAAEIKNFSPEKYLPPKRARRLDRYTQFAICASREAVADSGIDLSKEDTEKMGVIIGSGIGGIETWEQQHRKLLNDSPRFVSPFFIPMMIINSASAEVAIEFGLGGPNFCVASACASSGHAIGEGYRIIKEGLADVMITGGTEAAVTPLAIAGFTNMRAISSRNDEPEKASRPFDKDRDGFVLGEGAGILVLEEYEHAIKRGKKPYCEIAGFGMTCDAYHMTAPDPNATETTRVIKLALEQAGLETVDYINAHGTSTPLNDKIETAAIKLALGEENAGKTPISSTKSMIGHLLGAAGACELIACVLSIRDGIAHPTRNLENPDPECDLDYIPNEARKLKISSCSSNSFGFGGHNTCIVLKAIP</sequence>
<dbReference type="InterPro" id="IPR020841">
    <property type="entry name" value="PKS_Beta-ketoAc_synthase_dom"/>
</dbReference>
<dbReference type="PANTHER" id="PTHR11712">
    <property type="entry name" value="POLYKETIDE SYNTHASE-RELATED"/>
    <property type="match status" value="1"/>
</dbReference>
<dbReference type="Gene3D" id="3.40.47.10">
    <property type="match status" value="1"/>
</dbReference>
<evidence type="ECO:0000256" key="13">
    <source>
        <dbReference type="RuleBase" id="RU003694"/>
    </source>
</evidence>
<proteinExistence type="inferred from homology"/>
<evidence type="ECO:0000256" key="6">
    <source>
        <dbReference type="ARBA" id="ARBA00022679"/>
    </source>
</evidence>
<evidence type="ECO:0000256" key="7">
    <source>
        <dbReference type="ARBA" id="ARBA00022832"/>
    </source>
</evidence>
<dbReference type="NCBIfam" id="NF005589">
    <property type="entry name" value="PRK07314.1"/>
    <property type="match status" value="1"/>
</dbReference>
<dbReference type="CDD" id="cd00834">
    <property type="entry name" value="KAS_I_II"/>
    <property type="match status" value="1"/>
</dbReference>
<comment type="caution">
    <text evidence="15">The sequence shown here is derived from an EMBL/GenBank/DDBJ whole genome shotgun (WGS) entry which is preliminary data.</text>
</comment>
<dbReference type="UniPathway" id="UPA00094"/>
<dbReference type="Pfam" id="PF02801">
    <property type="entry name" value="Ketoacyl-synt_C"/>
    <property type="match status" value="1"/>
</dbReference>
<evidence type="ECO:0000256" key="1">
    <source>
        <dbReference type="ARBA" id="ARBA00005194"/>
    </source>
</evidence>